<dbReference type="Gene3D" id="3.30.1370.120">
    <property type="match status" value="1"/>
</dbReference>
<organism evidence="11 12">
    <name type="scientific">Halopseudomonas sabulinigri</name>
    <dbReference type="NCBI Taxonomy" id="472181"/>
    <lineage>
        <taxon>Bacteria</taxon>
        <taxon>Pseudomonadati</taxon>
        <taxon>Pseudomonadota</taxon>
        <taxon>Gammaproteobacteria</taxon>
        <taxon>Pseudomonadales</taxon>
        <taxon>Pseudomonadaceae</taxon>
        <taxon>Halopseudomonas</taxon>
    </lineage>
</organism>
<dbReference type="Pfam" id="PF07660">
    <property type="entry name" value="STN"/>
    <property type="match status" value="1"/>
</dbReference>
<keyword evidence="6" id="KW-0998">Cell outer membrane</keyword>
<evidence type="ECO:0000256" key="2">
    <source>
        <dbReference type="ARBA" id="ARBA00022448"/>
    </source>
</evidence>
<dbReference type="PRINTS" id="PR00811">
    <property type="entry name" value="BCTERIALGSPD"/>
</dbReference>
<feature type="domain" description="Secretin/TonB short N-terminal" evidence="10">
    <location>
        <begin position="318"/>
        <end position="366"/>
    </location>
</feature>
<dbReference type="Pfam" id="PF00263">
    <property type="entry name" value="Secretin"/>
    <property type="match status" value="1"/>
</dbReference>
<dbReference type="InterPro" id="IPR004846">
    <property type="entry name" value="T2SS/T3SS_dom"/>
</dbReference>
<evidence type="ECO:0000256" key="7">
    <source>
        <dbReference type="RuleBase" id="RU004003"/>
    </source>
</evidence>
<feature type="signal peptide" evidence="9">
    <location>
        <begin position="1"/>
        <end position="34"/>
    </location>
</feature>
<dbReference type="Proteomes" id="UP001486808">
    <property type="component" value="Unassembled WGS sequence"/>
</dbReference>
<sequence length="699" mass="75634">MNCKQSRVERKQMPLTRKMSLAAVVALLSPLALAADLQKLDVASLPGDRVELKLTFDEPVSGSPKGYTIDEPARIALDLPGVQNKLGERNRELGLGNARSVTVVEANDRTRLIINLSNLAPYTTRAEGNNLYVLVGGAAPVASSAPVASPVATNSNWRAESEPAVSAAVSSGRAISSLDFQRGSEGEGNVIVDLTDPNIRVDVEEQGGRVKLNFPNTRLPDELRVQLDVKDFATPVNFVNASSNGNNATIVIEPTGQYEHLVYQTDNRLTVSFKPLSRAEVEQRRADSFTYSGEKLSLNFQDIEVRSVLQLIADFTDLNLVASDTVQGSITLRLQNVPWDQALDLVLKTKGLDKRQVGNVLLVAPADEIAARERQELESQKQISELAPLRRELIQVNYANAADIAQLFASVTSADADSQRGSLTVDERTNSIIALETQDKLDELRRIVTQLDIPVRQVMIEARIVEANVGFDKALGVNWSGDLSLGEKWRTYGDNGLSSTVSTPFVDMGVIGATSGIGIGFMTDNTILDLQLSAMENTGNGEIISQPKVVTSDKETAKILKGSEIPYQEASSSGATTTSFAEAVLSLEVTPQITPDNQVIMEVIVTKDEPDFTNQVNGVPTIRKNEVDAKILVADGETIVIGGVFSSDTQTSQEKVPFLGDLPVLGQAFRRDVTAESKSELLIFLTPRIINNGAITLAR</sequence>
<evidence type="ECO:0000256" key="4">
    <source>
        <dbReference type="ARBA" id="ARBA00022927"/>
    </source>
</evidence>
<dbReference type="Pfam" id="PF03958">
    <property type="entry name" value="Secretin_N"/>
    <property type="match status" value="1"/>
</dbReference>
<dbReference type="Gene3D" id="3.30.1370.130">
    <property type="match status" value="1"/>
</dbReference>
<protein>
    <submittedName>
        <fullName evidence="11">Type 4a pilus secretin PilQ</fullName>
    </submittedName>
</protein>
<dbReference type="Gene3D" id="2.60.40.3470">
    <property type="match status" value="1"/>
</dbReference>
<gene>
    <name evidence="11" type="primary">pilQ</name>
    <name evidence="11" type="ORF">NBRC116187_17240</name>
</gene>
<keyword evidence="5" id="KW-0472">Membrane</keyword>
<keyword evidence="2 8" id="KW-0813">Transport</keyword>
<evidence type="ECO:0000313" key="12">
    <source>
        <dbReference type="Proteomes" id="UP001486808"/>
    </source>
</evidence>
<keyword evidence="4" id="KW-0653">Protein transport</keyword>
<name>A0ABP9ZPI0_9GAMM</name>
<dbReference type="SMART" id="SM00965">
    <property type="entry name" value="STN"/>
    <property type="match status" value="1"/>
</dbReference>
<dbReference type="InterPro" id="IPR005644">
    <property type="entry name" value="NolW-like"/>
</dbReference>
<feature type="chain" id="PRO_5046728667" evidence="9">
    <location>
        <begin position="35"/>
        <end position="699"/>
    </location>
</feature>
<evidence type="ECO:0000256" key="1">
    <source>
        <dbReference type="ARBA" id="ARBA00004370"/>
    </source>
</evidence>
<dbReference type="InterPro" id="IPR013355">
    <property type="entry name" value="Pilus_4_PilQ"/>
</dbReference>
<evidence type="ECO:0000256" key="5">
    <source>
        <dbReference type="ARBA" id="ARBA00023136"/>
    </source>
</evidence>
<dbReference type="InterPro" id="IPR021731">
    <property type="entry name" value="AMIN_dom"/>
</dbReference>
<dbReference type="InterPro" id="IPR011662">
    <property type="entry name" value="Secretin/TonB_short_N"/>
</dbReference>
<dbReference type="PANTHER" id="PTHR30604">
    <property type="entry name" value="PROTEIN TRANSPORT PROTEIN HOFQ"/>
    <property type="match status" value="1"/>
</dbReference>
<dbReference type="InterPro" id="IPR038591">
    <property type="entry name" value="NolW-like_sf"/>
</dbReference>
<proteinExistence type="inferred from homology"/>
<evidence type="ECO:0000256" key="9">
    <source>
        <dbReference type="SAM" id="SignalP"/>
    </source>
</evidence>
<keyword evidence="12" id="KW-1185">Reference proteome</keyword>
<comment type="caution">
    <text evidence="11">The sequence shown here is derived from an EMBL/GenBank/DDBJ whole genome shotgun (WGS) entry which is preliminary data.</text>
</comment>
<keyword evidence="3 9" id="KW-0732">Signal</keyword>
<comment type="subcellular location">
    <subcellularLocation>
        <location evidence="8">Cell outer membrane</location>
    </subcellularLocation>
    <subcellularLocation>
        <location evidence="1">Membrane</location>
    </subcellularLocation>
</comment>
<evidence type="ECO:0000256" key="3">
    <source>
        <dbReference type="ARBA" id="ARBA00022729"/>
    </source>
</evidence>
<evidence type="ECO:0000256" key="6">
    <source>
        <dbReference type="ARBA" id="ARBA00023237"/>
    </source>
</evidence>
<dbReference type="Pfam" id="PF11741">
    <property type="entry name" value="AMIN"/>
    <property type="match status" value="2"/>
</dbReference>
<dbReference type="EMBL" id="BAABWD010000001">
    <property type="protein sequence ID" value="GAA6131364.1"/>
    <property type="molecule type" value="Genomic_DNA"/>
</dbReference>
<reference evidence="11 12" key="1">
    <citation type="submission" date="2024-04" db="EMBL/GenBank/DDBJ databases">
        <title>Draft genome sequence of Halopseudomonas sabulinigri NBRC 116187.</title>
        <authorList>
            <person name="Miyakawa T."/>
            <person name="Kusuya Y."/>
            <person name="Miura T."/>
        </authorList>
    </citation>
    <scope>NUCLEOTIDE SEQUENCE [LARGE SCALE GENOMIC DNA]</scope>
    <source>
        <strain evidence="11 12">4NH20-0042</strain>
    </source>
</reference>
<dbReference type="NCBIfam" id="TIGR02515">
    <property type="entry name" value="IV_pilus_PilQ"/>
    <property type="match status" value="1"/>
</dbReference>
<dbReference type="RefSeq" id="WP_353387871.1">
    <property type="nucleotide sequence ID" value="NZ_BAABWD010000001.1"/>
</dbReference>
<evidence type="ECO:0000313" key="11">
    <source>
        <dbReference type="EMBL" id="GAA6131364.1"/>
    </source>
</evidence>
<dbReference type="PANTHER" id="PTHR30604:SF1">
    <property type="entry name" value="DNA UTILIZATION PROTEIN HOFQ"/>
    <property type="match status" value="1"/>
</dbReference>
<dbReference type="InterPro" id="IPR051808">
    <property type="entry name" value="Type_IV_pilus_biogenesis"/>
</dbReference>
<comment type="similarity">
    <text evidence="7">Belongs to the bacterial secretin family.</text>
</comment>
<dbReference type="InterPro" id="IPR001775">
    <property type="entry name" value="GspD/PilQ"/>
</dbReference>
<evidence type="ECO:0000256" key="8">
    <source>
        <dbReference type="RuleBase" id="RU004004"/>
    </source>
</evidence>
<accession>A0ABP9ZPI0</accession>
<evidence type="ECO:0000259" key="10">
    <source>
        <dbReference type="SMART" id="SM00965"/>
    </source>
</evidence>